<gene>
    <name evidence="2" type="ORF">BAU07_04320</name>
</gene>
<evidence type="ECO:0000313" key="3">
    <source>
        <dbReference type="Proteomes" id="UP000091926"/>
    </source>
</evidence>
<protein>
    <recommendedName>
        <fullName evidence="4">DUF2894 domain-containing protein</fullName>
    </recommendedName>
</protein>
<dbReference type="InterPro" id="IPR021549">
    <property type="entry name" value="DUF2894"/>
</dbReference>
<dbReference type="KEGG" id="bfz:BAU07_04320"/>
<keyword evidence="3" id="KW-1185">Reference proteome</keyword>
<proteinExistence type="predicted"/>
<feature type="region of interest" description="Disordered" evidence="1">
    <location>
        <begin position="207"/>
        <end position="228"/>
    </location>
</feature>
<dbReference type="RefSeq" id="WP_066654450.1">
    <property type="nucleotide sequence ID" value="NZ_CBCSCL010000010.1"/>
</dbReference>
<dbReference type="Pfam" id="PF11445">
    <property type="entry name" value="DUF2894"/>
    <property type="match status" value="1"/>
</dbReference>
<evidence type="ECO:0000313" key="2">
    <source>
        <dbReference type="EMBL" id="ANN76445.1"/>
    </source>
</evidence>
<dbReference type="STRING" id="463014.BAU07_04320"/>
<dbReference type="AlphaFoldDB" id="A0A193G9D6"/>
<accession>A0A193G9D6</accession>
<dbReference type="Proteomes" id="UP000091926">
    <property type="component" value="Chromosome"/>
</dbReference>
<feature type="compositionally biased region" description="Low complexity" evidence="1">
    <location>
        <begin position="207"/>
        <end position="219"/>
    </location>
</feature>
<organism evidence="2 3">
    <name type="scientific">Bordetella flabilis</name>
    <dbReference type="NCBI Taxonomy" id="463014"/>
    <lineage>
        <taxon>Bacteria</taxon>
        <taxon>Pseudomonadati</taxon>
        <taxon>Pseudomonadota</taxon>
        <taxon>Betaproteobacteria</taxon>
        <taxon>Burkholderiales</taxon>
        <taxon>Alcaligenaceae</taxon>
        <taxon>Bordetella</taxon>
    </lineage>
</organism>
<evidence type="ECO:0008006" key="4">
    <source>
        <dbReference type="Google" id="ProtNLM"/>
    </source>
</evidence>
<dbReference type="OrthoDB" id="6025757at2"/>
<reference evidence="2 3" key="1">
    <citation type="submission" date="2016-06" db="EMBL/GenBank/DDBJ databases">
        <title>Complete genome sequences of Bordetella bronchialis and Bordetella flabilis.</title>
        <authorList>
            <person name="LiPuma J.J."/>
            <person name="Spilker T."/>
        </authorList>
    </citation>
    <scope>NUCLEOTIDE SEQUENCE [LARGE SCALE GENOMIC DNA]</scope>
    <source>
        <strain evidence="2 3">AU10664</strain>
    </source>
</reference>
<sequence length="228" mass="24188">MSSEPSSEALETLAAWRARGADRRDPVRFHFIEALARRAAAQRGEARRVLDNKLAQLLRAYEHDAAGGACGAGDAQGLGQAENVAGGDPQPGTLAGLLADLARHHAMARGAGGAEDATPDAALPPRPSYPEVPLLDEVRAVWARVSANGQLRQSLEQVPQNAGPLNSSHLVHRALSVMHELSPAYLHQFLAYADALSWMERLNAGATAPAREAQRPAPAKKSARGKAR</sequence>
<evidence type="ECO:0000256" key="1">
    <source>
        <dbReference type="SAM" id="MobiDB-lite"/>
    </source>
</evidence>
<name>A0A193G9D6_9BORD</name>
<dbReference type="EMBL" id="CP016172">
    <property type="protein sequence ID" value="ANN76445.1"/>
    <property type="molecule type" value="Genomic_DNA"/>
</dbReference>